<evidence type="ECO:0000256" key="7">
    <source>
        <dbReference type="ARBA" id="ARBA00022692"/>
    </source>
</evidence>
<feature type="transmembrane region" description="Helical" evidence="13">
    <location>
        <begin position="388"/>
        <end position="412"/>
    </location>
</feature>
<feature type="binding site" evidence="12">
    <location>
        <position position="430"/>
    </location>
    <ligand>
        <name>K(+)</name>
        <dbReference type="ChEBI" id="CHEBI:29103"/>
    </ligand>
</feature>
<evidence type="ECO:0000256" key="13">
    <source>
        <dbReference type="SAM" id="Phobius"/>
    </source>
</evidence>
<feature type="transmembrane region" description="Helical" evidence="13">
    <location>
        <begin position="69"/>
        <end position="89"/>
    </location>
</feature>
<evidence type="ECO:0000256" key="3">
    <source>
        <dbReference type="ARBA" id="ARBA00022448"/>
    </source>
</evidence>
<dbReference type="PANTHER" id="PTHR32024">
    <property type="entry name" value="TRK SYSTEM POTASSIUM UPTAKE PROTEIN TRKG-RELATED"/>
    <property type="match status" value="1"/>
</dbReference>
<dbReference type="GO" id="GO:0005886">
    <property type="term" value="C:plasma membrane"/>
    <property type="evidence" value="ECO:0007669"/>
    <property type="project" value="UniProtKB-SubCell"/>
</dbReference>
<proteinExistence type="inferred from homology"/>
<reference evidence="14 15" key="1">
    <citation type="submission" date="2018-06" db="EMBL/GenBank/DDBJ databases">
        <authorList>
            <consortium name="Pathogen Informatics"/>
            <person name="Doyle S."/>
        </authorList>
    </citation>
    <scope>NUCLEOTIDE SEQUENCE [LARGE SCALE GENOMIC DNA]</scope>
    <source>
        <strain evidence="14 15">NCTC11088</strain>
    </source>
</reference>
<keyword evidence="5" id="KW-0997">Cell inner membrane</keyword>
<protein>
    <submittedName>
        <fullName evidence="14">Trk system potassium uptake protein trkG</fullName>
    </submittedName>
</protein>
<keyword evidence="11 13" id="KW-0472">Membrane</keyword>
<keyword evidence="12" id="KW-0479">Metal-binding</keyword>
<keyword evidence="4" id="KW-1003">Cell membrane</keyword>
<feature type="binding site" evidence="12">
    <location>
        <position position="109"/>
    </location>
    <ligand>
        <name>K(+)</name>
        <dbReference type="ChEBI" id="CHEBI:29103"/>
    </ligand>
</feature>
<evidence type="ECO:0000313" key="14">
    <source>
        <dbReference type="EMBL" id="SUB75239.1"/>
    </source>
</evidence>
<evidence type="ECO:0000256" key="12">
    <source>
        <dbReference type="PIRSR" id="PIRSR006247-1"/>
    </source>
</evidence>
<evidence type="ECO:0000256" key="10">
    <source>
        <dbReference type="ARBA" id="ARBA00023065"/>
    </source>
</evidence>
<feature type="binding site" evidence="12">
    <location>
        <position position="218"/>
    </location>
    <ligand>
        <name>K(+)</name>
        <dbReference type="ChEBI" id="CHEBI:29103"/>
    </ligand>
</feature>
<dbReference type="GO" id="GO:0046872">
    <property type="term" value="F:metal ion binding"/>
    <property type="evidence" value="ECO:0007669"/>
    <property type="project" value="UniProtKB-KW"/>
</dbReference>
<dbReference type="AlphaFoldDB" id="A0A379DBK0"/>
<evidence type="ECO:0000256" key="2">
    <source>
        <dbReference type="ARBA" id="ARBA00009137"/>
    </source>
</evidence>
<feature type="binding site" evidence="12">
    <location>
        <position position="431"/>
    </location>
    <ligand>
        <name>K(+)</name>
        <dbReference type="ChEBI" id="CHEBI:29103"/>
    </ligand>
</feature>
<keyword evidence="10" id="KW-0406">Ion transport</keyword>
<evidence type="ECO:0000313" key="15">
    <source>
        <dbReference type="Proteomes" id="UP000254777"/>
    </source>
</evidence>
<dbReference type="PIRSF" id="PIRSF006247">
    <property type="entry name" value="TrkH"/>
    <property type="match status" value="1"/>
</dbReference>
<feature type="transmembrane region" description="Helical" evidence="13">
    <location>
        <begin position="273"/>
        <end position="290"/>
    </location>
</feature>
<evidence type="ECO:0000256" key="11">
    <source>
        <dbReference type="ARBA" id="ARBA00023136"/>
    </source>
</evidence>
<dbReference type="Pfam" id="PF02386">
    <property type="entry name" value="TrkH"/>
    <property type="match status" value="1"/>
</dbReference>
<dbReference type="InterPro" id="IPR003445">
    <property type="entry name" value="Cat_transpt"/>
</dbReference>
<evidence type="ECO:0000256" key="6">
    <source>
        <dbReference type="ARBA" id="ARBA00022538"/>
    </source>
</evidence>
<keyword evidence="6" id="KW-0633">Potassium transport</keyword>
<evidence type="ECO:0000256" key="1">
    <source>
        <dbReference type="ARBA" id="ARBA00004429"/>
    </source>
</evidence>
<comment type="subcellular location">
    <subcellularLocation>
        <location evidence="1">Cell inner membrane</location>
        <topology evidence="1">Multi-pass membrane protein</topology>
    </subcellularLocation>
</comment>
<evidence type="ECO:0000256" key="5">
    <source>
        <dbReference type="ARBA" id="ARBA00022519"/>
    </source>
</evidence>
<dbReference type="InterPro" id="IPR004772">
    <property type="entry name" value="TrkH"/>
</dbReference>
<evidence type="ECO:0000256" key="4">
    <source>
        <dbReference type="ARBA" id="ARBA00022475"/>
    </source>
</evidence>
<dbReference type="EMBL" id="UGTH01000001">
    <property type="protein sequence ID" value="SUB75239.1"/>
    <property type="molecule type" value="Genomic_DNA"/>
</dbReference>
<feature type="binding site" evidence="12">
    <location>
        <position position="110"/>
    </location>
    <ligand>
        <name>K(+)</name>
        <dbReference type="ChEBI" id="CHEBI:29103"/>
    </ligand>
</feature>
<feature type="transmembrane region" description="Helical" evidence="13">
    <location>
        <begin position="38"/>
        <end position="57"/>
    </location>
</feature>
<gene>
    <name evidence="14" type="primary">trkG</name>
    <name evidence="14" type="ORF">NCTC11088_01027</name>
</gene>
<sequence length="483" mass="52420">MNKLFIIKILGILVLIEGVFMLPSAMHSAFINDGALNSFLIALAVVFVVGISAYFLINTKASVTPKDGLAIVTCGWIIVSLLGALPLYLSDSVPTYIDGFFEIVSGFTTTGASVISDISAVPKSVVLWRSTTHWIGGMGILVLTLSLLPKIGVGGFQIFKAESPGPIAGKIDPKMSQTAKRLYSIYIVITLILFVLLMLGGMNAFDSIIHTFGVVGTGGFSSKVESVGYFKGDYIPLVMSAFMMICGTNFTLHYYLYKKKLSLVFKDEELKTFYTIIIFAILIISLNLFLNGFGSLKEVLIKAIFQVTSIASTSGFANADFDLWPSASKFTLLILYFFGSCAGSTAGGIKIIRILIVLKTIKREIIKVIHPKAVIPIKVNGKIINDKIIMGIFAFLGIYMAVFIGASILITFSGVDIMTSISSVATMLSNVGPGFKLVGPTRTFEFYSGGYKLLFSFLMLLGRLEFFTVIALITPKQSIRGDF</sequence>
<keyword evidence="7 13" id="KW-0812">Transmembrane</keyword>
<evidence type="ECO:0000256" key="9">
    <source>
        <dbReference type="ARBA" id="ARBA00022989"/>
    </source>
</evidence>
<feature type="transmembrane region" description="Helical" evidence="13">
    <location>
        <begin position="234"/>
        <end position="252"/>
    </location>
</feature>
<dbReference type="Proteomes" id="UP000254777">
    <property type="component" value="Unassembled WGS sequence"/>
</dbReference>
<keyword evidence="8 12" id="KW-0630">Potassium</keyword>
<feature type="binding site" evidence="12">
    <location>
        <position position="313"/>
    </location>
    <ligand>
        <name>K(+)</name>
        <dbReference type="ChEBI" id="CHEBI:29103"/>
    </ligand>
</feature>
<dbReference type="RefSeq" id="WP_115312077.1">
    <property type="nucleotide sequence ID" value="NZ_UGTH01000001.1"/>
</dbReference>
<name>A0A379DBK0_9FIRM</name>
<evidence type="ECO:0000256" key="8">
    <source>
        <dbReference type="ARBA" id="ARBA00022958"/>
    </source>
</evidence>
<accession>A0A379DBK0</accession>
<feature type="transmembrane region" description="Helical" evidence="13">
    <location>
        <begin position="183"/>
        <end position="205"/>
    </location>
</feature>
<comment type="similarity">
    <text evidence="2">Belongs to the TrkH potassium transport family.</text>
</comment>
<dbReference type="PANTHER" id="PTHR32024:SF2">
    <property type="entry name" value="TRK SYSTEM POTASSIUM UPTAKE PROTEIN TRKG-RELATED"/>
    <property type="match status" value="1"/>
</dbReference>
<keyword evidence="9 13" id="KW-1133">Transmembrane helix</keyword>
<keyword evidence="3" id="KW-0813">Transport</keyword>
<feature type="transmembrane region" description="Helical" evidence="13">
    <location>
        <begin position="134"/>
        <end position="153"/>
    </location>
</feature>
<feature type="transmembrane region" description="Helical" evidence="13">
    <location>
        <begin position="333"/>
        <end position="358"/>
    </location>
</feature>
<organism evidence="14 15">
    <name type="scientific">Peptoniphilus indolicus</name>
    <dbReference type="NCBI Taxonomy" id="33030"/>
    <lineage>
        <taxon>Bacteria</taxon>
        <taxon>Bacillati</taxon>
        <taxon>Bacillota</taxon>
        <taxon>Tissierellia</taxon>
        <taxon>Tissierellales</taxon>
        <taxon>Peptoniphilaceae</taxon>
        <taxon>Peptoniphilus</taxon>
    </lineage>
</organism>
<dbReference type="GO" id="GO:0015379">
    <property type="term" value="F:potassium:chloride symporter activity"/>
    <property type="evidence" value="ECO:0007669"/>
    <property type="project" value="InterPro"/>
</dbReference>
<feature type="transmembrane region" description="Helical" evidence="13">
    <location>
        <begin position="453"/>
        <end position="473"/>
    </location>
</feature>